<dbReference type="EnsemblPlants" id="OPUNC04G07560.1">
    <property type="protein sequence ID" value="OPUNC04G07560.1"/>
    <property type="gene ID" value="OPUNC04G07560"/>
</dbReference>
<keyword evidence="3" id="KW-1185">Reference proteome</keyword>
<dbReference type="Proteomes" id="UP000026962">
    <property type="component" value="Chromosome 4"/>
</dbReference>
<dbReference type="HOGENOM" id="CLU_2926701_0_0_1"/>
<sequence>MCHHLPRRGCYLPPPSWVHPNLDGSSSWWRPNQTAPEPATEEITWLSPGSGSLGTGHCRYP</sequence>
<reference evidence="2" key="2">
    <citation type="submission" date="2018-05" db="EMBL/GenBank/DDBJ databases">
        <title>OpunRS2 (Oryza punctata Reference Sequence Version 2).</title>
        <authorList>
            <person name="Zhang J."/>
            <person name="Kudrna D."/>
            <person name="Lee S."/>
            <person name="Talag J."/>
            <person name="Welchert J."/>
            <person name="Wing R.A."/>
        </authorList>
    </citation>
    <scope>NUCLEOTIDE SEQUENCE [LARGE SCALE GENOMIC DNA]</scope>
</reference>
<proteinExistence type="predicted"/>
<protein>
    <submittedName>
        <fullName evidence="2">Uncharacterized protein</fullName>
    </submittedName>
</protein>
<evidence type="ECO:0000313" key="2">
    <source>
        <dbReference type="EnsemblPlants" id="OPUNC04G07560.1"/>
    </source>
</evidence>
<organism evidence="2">
    <name type="scientific">Oryza punctata</name>
    <name type="common">Red rice</name>
    <dbReference type="NCBI Taxonomy" id="4537"/>
    <lineage>
        <taxon>Eukaryota</taxon>
        <taxon>Viridiplantae</taxon>
        <taxon>Streptophyta</taxon>
        <taxon>Embryophyta</taxon>
        <taxon>Tracheophyta</taxon>
        <taxon>Spermatophyta</taxon>
        <taxon>Magnoliopsida</taxon>
        <taxon>Liliopsida</taxon>
        <taxon>Poales</taxon>
        <taxon>Poaceae</taxon>
        <taxon>BOP clade</taxon>
        <taxon>Oryzoideae</taxon>
        <taxon>Oryzeae</taxon>
        <taxon>Oryzinae</taxon>
        <taxon>Oryza</taxon>
    </lineage>
</organism>
<dbReference type="AlphaFoldDB" id="A0A0E0KPG5"/>
<accession>A0A0E0KPG5</accession>
<reference evidence="2" key="1">
    <citation type="submission" date="2015-04" db="UniProtKB">
        <authorList>
            <consortium name="EnsemblPlants"/>
        </authorList>
    </citation>
    <scope>IDENTIFICATION</scope>
</reference>
<evidence type="ECO:0000256" key="1">
    <source>
        <dbReference type="SAM" id="MobiDB-lite"/>
    </source>
</evidence>
<feature type="region of interest" description="Disordered" evidence="1">
    <location>
        <begin position="28"/>
        <end position="61"/>
    </location>
</feature>
<name>A0A0E0KPG5_ORYPU</name>
<evidence type="ECO:0000313" key="3">
    <source>
        <dbReference type="Proteomes" id="UP000026962"/>
    </source>
</evidence>
<dbReference type="Gramene" id="OPUNC04G07560.1">
    <property type="protein sequence ID" value="OPUNC04G07560.1"/>
    <property type="gene ID" value="OPUNC04G07560"/>
</dbReference>